<dbReference type="EMBL" id="GBXM01066563">
    <property type="protein sequence ID" value="JAH42014.1"/>
    <property type="molecule type" value="Transcribed_RNA"/>
</dbReference>
<proteinExistence type="predicted"/>
<evidence type="ECO:0000313" key="1">
    <source>
        <dbReference type="EMBL" id="JAH42014.1"/>
    </source>
</evidence>
<organism evidence="1">
    <name type="scientific">Anguilla anguilla</name>
    <name type="common">European freshwater eel</name>
    <name type="synonym">Muraena anguilla</name>
    <dbReference type="NCBI Taxonomy" id="7936"/>
    <lineage>
        <taxon>Eukaryota</taxon>
        <taxon>Metazoa</taxon>
        <taxon>Chordata</taxon>
        <taxon>Craniata</taxon>
        <taxon>Vertebrata</taxon>
        <taxon>Euteleostomi</taxon>
        <taxon>Actinopterygii</taxon>
        <taxon>Neopterygii</taxon>
        <taxon>Teleostei</taxon>
        <taxon>Anguilliformes</taxon>
        <taxon>Anguillidae</taxon>
        <taxon>Anguilla</taxon>
    </lineage>
</organism>
<protein>
    <submittedName>
        <fullName evidence="1">Uncharacterized protein</fullName>
    </submittedName>
</protein>
<reference evidence="1" key="1">
    <citation type="submission" date="2014-11" db="EMBL/GenBank/DDBJ databases">
        <authorList>
            <person name="Amaro Gonzalez C."/>
        </authorList>
    </citation>
    <scope>NUCLEOTIDE SEQUENCE</scope>
</reference>
<dbReference type="AlphaFoldDB" id="A0A0E9SKU9"/>
<accession>A0A0E9SKU9</accession>
<reference evidence="1" key="2">
    <citation type="journal article" date="2015" name="Fish Shellfish Immunol.">
        <title>Early steps in the European eel (Anguilla anguilla)-Vibrio vulnificus interaction in the gills: Role of the RtxA13 toxin.</title>
        <authorList>
            <person name="Callol A."/>
            <person name="Pajuelo D."/>
            <person name="Ebbesson L."/>
            <person name="Teles M."/>
            <person name="MacKenzie S."/>
            <person name="Amaro C."/>
        </authorList>
    </citation>
    <scope>NUCLEOTIDE SEQUENCE</scope>
</reference>
<sequence>MYSQCMLIFAKENDTSP</sequence>
<name>A0A0E9SKU9_ANGAN</name>